<dbReference type="RefSeq" id="WP_344910837.1">
    <property type="nucleotide sequence ID" value="NZ_BAAAYO010000010.1"/>
</dbReference>
<dbReference type="Pfam" id="PF00072">
    <property type="entry name" value="Response_reg"/>
    <property type="match status" value="1"/>
</dbReference>
<dbReference type="InterPro" id="IPR037522">
    <property type="entry name" value="HD_GYP_dom"/>
</dbReference>
<evidence type="ECO:0000259" key="3">
    <source>
        <dbReference type="PROSITE" id="PS50110"/>
    </source>
</evidence>
<evidence type="ECO:0000256" key="1">
    <source>
        <dbReference type="PROSITE-ProRule" id="PRU00169"/>
    </source>
</evidence>
<dbReference type="EMBL" id="JBHMAG010000009">
    <property type="protein sequence ID" value="MFB9752108.1"/>
    <property type="molecule type" value="Genomic_DNA"/>
</dbReference>
<dbReference type="InterPro" id="IPR003607">
    <property type="entry name" value="HD/PDEase_dom"/>
</dbReference>
<organism evidence="6 7">
    <name type="scientific">Paenibacillus hodogayensis</name>
    <dbReference type="NCBI Taxonomy" id="279208"/>
    <lineage>
        <taxon>Bacteria</taxon>
        <taxon>Bacillati</taxon>
        <taxon>Bacillota</taxon>
        <taxon>Bacilli</taxon>
        <taxon>Bacillales</taxon>
        <taxon>Paenibacillaceae</taxon>
        <taxon>Paenibacillus</taxon>
    </lineage>
</organism>
<accession>A0ABV5VVJ2</accession>
<keyword evidence="2" id="KW-0175">Coiled coil</keyword>
<gene>
    <name evidence="6" type="ORF">ACFFNY_11125</name>
</gene>
<evidence type="ECO:0000313" key="6">
    <source>
        <dbReference type="EMBL" id="MFB9752108.1"/>
    </source>
</evidence>
<dbReference type="SUPFAM" id="SSF52172">
    <property type="entry name" value="CheY-like"/>
    <property type="match status" value="1"/>
</dbReference>
<dbReference type="InterPro" id="IPR052020">
    <property type="entry name" value="Cyclic_di-GMP/3'3'-cGAMP_PDE"/>
</dbReference>
<keyword evidence="7" id="KW-1185">Reference proteome</keyword>
<evidence type="ECO:0000313" key="7">
    <source>
        <dbReference type="Proteomes" id="UP001589619"/>
    </source>
</evidence>
<dbReference type="Gene3D" id="1.10.3210.10">
    <property type="entry name" value="Hypothetical protein af1432"/>
    <property type="match status" value="1"/>
</dbReference>
<proteinExistence type="predicted"/>
<dbReference type="Pfam" id="PF13487">
    <property type="entry name" value="HD_5"/>
    <property type="match status" value="1"/>
</dbReference>
<feature type="domain" description="HD-GYP" evidence="5">
    <location>
        <begin position="155"/>
        <end position="347"/>
    </location>
</feature>
<feature type="coiled-coil region" evidence="2">
    <location>
        <begin position="134"/>
        <end position="161"/>
    </location>
</feature>
<dbReference type="SMART" id="SM00471">
    <property type="entry name" value="HDc"/>
    <property type="match status" value="1"/>
</dbReference>
<reference evidence="6 7" key="1">
    <citation type="submission" date="2024-09" db="EMBL/GenBank/DDBJ databases">
        <authorList>
            <person name="Sun Q."/>
            <person name="Mori K."/>
        </authorList>
    </citation>
    <scope>NUCLEOTIDE SEQUENCE [LARGE SCALE GENOMIC DNA]</scope>
    <source>
        <strain evidence="6 7">JCM 12520</strain>
    </source>
</reference>
<sequence length="347" mass="39770">MDDTWIRNAQFLIVDDQEYNVSLLERILQRSGFTRFHSTNDPLRLESLYNELQPDIVLLDLHMPVMDGFAALKMLRGKITDQHYLPILVLTADVSNEAKQRALLDGANDFLTKPFDRTEVILRITNLLKTRYLHLQLQNHNADLENRVKERTRELEHAQLEILELLGRTSEYRDDVTEQHTRRVGQMAGQIAMELGVPESEAELIRLAAPLHDIGKIGIPDHILLKPGRFTEEEFDQMKTHTGIGANILEGSLFPVLQVARTIALTHHERWDGSGYPYGLCGEDIPLAGRIVALADFYDALTHERPYKKAWTEAETLEEIRKQRASHFDPQVVDAFLKIIHRQVSCS</sequence>
<dbReference type="SMART" id="SM00448">
    <property type="entry name" value="REC"/>
    <property type="match status" value="1"/>
</dbReference>
<dbReference type="Proteomes" id="UP001589619">
    <property type="component" value="Unassembled WGS sequence"/>
</dbReference>
<dbReference type="Gene3D" id="3.40.50.2300">
    <property type="match status" value="1"/>
</dbReference>
<dbReference type="PROSITE" id="PS50110">
    <property type="entry name" value="RESPONSE_REGULATORY"/>
    <property type="match status" value="1"/>
</dbReference>
<dbReference type="PANTHER" id="PTHR45228">
    <property type="entry name" value="CYCLIC DI-GMP PHOSPHODIESTERASE TM_0186-RELATED"/>
    <property type="match status" value="1"/>
</dbReference>
<dbReference type="InterPro" id="IPR006674">
    <property type="entry name" value="HD_domain"/>
</dbReference>
<comment type="caution">
    <text evidence="6">The sequence shown here is derived from an EMBL/GenBank/DDBJ whole genome shotgun (WGS) entry which is preliminary data.</text>
</comment>
<dbReference type="NCBIfam" id="TIGR00277">
    <property type="entry name" value="HDIG"/>
    <property type="match status" value="1"/>
</dbReference>
<dbReference type="InterPro" id="IPR001789">
    <property type="entry name" value="Sig_transdc_resp-reg_receiver"/>
</dbReference>
<name>A0ABV5VVJ2_9BACL</name>
<keyword evidence="1" id="KW-0597">Phosphoprotein</keyword>
<dbReference type="InterPro" id="IPR011006">
    <property type="entry name" value="CheY-like_superfamily"/>
</dbReference>
<dbReference type="CDD" id="cd00077">
    <property type="entry name" value="HDc"/>
    <property type="match status" value="1"/>
</dbReference>
<feature type="modified residue" description="4-aspartylphosphate" evidence="1">
    <location>
        <position position="60"/>
    </location>
</feature>
<evidence type="ECO:0000259" key="4">
    <source>
        <dbReference type="PROSITE" id="PS51831"/>
    </source>
</evidence>
<dbReference type="PROSITE" id="PS51832">
    <property type="entry name" value="HD_GYP"/>
    <property type="match status" value="1"/>
</dbReference>
<dbReference type="InterPro" id="IPR006675">
    <property type="entry name" value="HDIG_dom"/>
</dbReference>
<feature type="domain" description="Response regulatory" evidence="3">
    <location>
        <begin position="10"/>
        <end position="128"/>
    </location>
</feature>
<evidence type="ECO:0000259" key="5">
    <source>
        <dbReference type="PROSITE" id="PS51832"/>
    </source>
</evidence>
<feature type="domain" description="HD" evidence="4">
    <location>
        <begin position="177"/>
        <end position="301"/>
    </location>
</feature>
<protein>
    <submittedName>
        <fullName evidence="6">HD domain-containing phosphohydrolase</fullName>
    </submittedName>
</protein>
<dbReference type="PROSITE" id="PS51831">
    <property type="entry name" value="HD"/>
    <property type="match status" value="1"/>
</dbReference>
<evidence type="ECO:0000256" key="2">
    <source>
        <dbReference type="SAM" id="Coils"/>
    </source>
</evidence>
<dbReference type="SUPFAM" id="SSF109604">
    <property type="entry name" value="HD-domain/PDEase-like"/>
    <property type="match status" value="1"/>
</dbReference>